<feature type="compositionally biased region" description="Basic and acidic residues" evidence="10">
    <location>
        <begin position="836"/>
        <end position="846"/>
    </location>
</feature>
<feature type="transmembrane region" description="Helical" evidence="11">
    <location>
        <begin position="762"/>
        <end position="781"/>
    </location>
</feature>
<evidence type="ECO:0000256" key="9">
    <source>
        <dbReference type="RuleBase" id="RU000320"/>
    </source>
</evidence>
<feature type="transmembrane region" description="Helical" evidence="11">
    <location>
        <begin position="617"/>
        <end position="634"/>
    </location>
</feature>
<dbReference type="Pfam" id="PF00361">
    <property type="entry name" value="Proton_antipo_M"/>
    <property type="match status" value="1"/>
</dbReference>
<dbReference type="OrthoDB" id="9811798at2"/>
<feature type="transmembrane region" description="Helical" evidence="11">
    <location>
        <begin position="583"/>
        <end position="605"/>
    </location>
</feature>
<feature type="domain" description="NADH-Ubiquinone oxidoreductase (complex I) chain 5 N-terminal" evidence="13">
    <location>
        <begin position="64"/>
        <end position="108"/>
    </location>
</feature>
<sequence length="1006" mass="104852">MLLLLAVHLLVALVAPPAMRRWGRRAFAVLAVAPASAAAWALTRSADVVAGDGPVEVARWVPALGLELAFSLDTLSWLMVLLVGGIGALVLVYCSAYFSPRAAHLGRFAGVLVAFAGAMLGLVTTDDMLLLYVFWELTTVFSYLLIGHYADRKASRRAAMQAIVVTTAGGLAMLVGIILLGHGAGTYRLSQVVAQGADGTLTGPAITTGVVLVLVGALSKSALVPLHFWLPSAMAAPTPVSAYLHAAAMVKAGVYLVARFAPGFADLALWQVLVIGLGGLTLLHGGYRALRQNDLKLVLAFGTVSQLGMLVLLVGLGSRAAALAGLAMLGAHAMFKAALFLTVGVVDAATGTRDLRRLSGVGRELPVTAAVAGFATASMIGLPPFAGFVAKEAALEAFWYQGGTAVGLLVLVVVVAGSVLTVAYGLRFWWGAFATKRPVDVAAEQAGGPTAGAPTADSTHADGPPAVTRPPLVLVLPAAVLAVLGLVTALVPQVGEQLLAPHADTYPGDPGHLALWAGLTPALGLTAVITAAGFALFWARARVERWQSAVVVPWDADRTYRRGMRRLDELAGRVTAFTQRGSLPVYLGTILVVLVVLSTGAMVLGEVTIGDVRAWDSPAQVLAGGLAVAPMILAARARRRLKAVVLAGVSGYAVALLYLIHGAPDLALTQVLVETITLVLFVLVLRRLPAYFSVRPLAASRWVRLALALAVGLVVGVMTLAAPGARIHAPVSVDWADEAYVYGGGRNTVNVALVDMRAWDTVGEIAVLLVAATGVASLIFLRRRSGDIARVNPDTPASVWSGTPDPMAALRARDARRATDKVPHDRPGSVPGALTRDPRPRGEWLRGGRTLAPQRRSVIFEIVTRLLFHSMVVFAAFLLFAGHNAPGGGFGAGLVMGIALIVRYLAGGRYELSEAAPVHPGLLLGTGLFLSAGVGLLALLAGGAVLQSVIVEVAVPVIGDVKLVTSLFFDVGVFLLVVGVVLDVLRSLGAEVDRHGEVDRRKREAS</sequence>
<accession>A0A0A0BTT1</accession>
<feature type="transmembrane region" description="Helical" evidence="11">
    <location>
        <begin position="705"/>
        <end position="725"/>
    </location>
</feature>
<dbReference type="EMBL" id="AXCZ01000139">
    <property type="protein sequence ID" value="KGM10569.1"/>
    <property type="molecule type" value="Genomic_DNA"/>
</dbReference>
<dbReference type="Pfam" id="PF00662">
    <property type="entry name" value="Proton_antipo_N"/>
    <property type="match status" value="1"/>
</dbReference>
<evidence type="ECO:0000259" key="16">
    <source>
        <dbReference type="Pfam" id="PF20501"/>
    </source>
</evidence>
<feature type="domain" description="MrpA C-terminal/MbhD" evidence="15">
    <location>
        <begin position="626"/>
        <end position="689"/>
    </location>
</feature>
<dbReference type="Pfam" id="PF20501">
    <property type="entry name" value="MbhE"/>
    <property type="match status" value="1"/>
</dbReference>
<reference evidence="17 18" key="1">
    <citation type="submission" date="2013-08" db="EMBL/GenBank/DDBJ databases">
        <title>Genome sequencing of Cellulomonas bogoriensis 69B4.</title>
        <authorList>
            <person name="Chen F."/>
            <person name="Li Y."/>
            <person name="Wang G."/>
        </authorList>
    </citation>
    <scope>NUCLEOTIDE SEQUENCE [LARGE SCALE GENOMIC DNA]</scope>
    <source>
        <strain evidence="17 18">69B4</strain>
    </source>
</reference>
<feature type="transmembrane region" description="Helical" evidence="11">
    <location>
        <begin position="472"/>
        <end position="494"/>
    </location>
</feature>
<feature type="region of interest" description="Disordered" evidence="10">
    <location>
        <begin position="815"/>
        <end position="847"/>
    </location>
</feature>
<keyword evidence="3" id="KW-0050">Antiport</keyword>
<feature type="compositionally biased region" description="Basic and acidic residues" evidence="10">
    <location>
        <begin position="815"/>
        <end position="827"/>
    </location>
</feature>
<feature type="transmembrane region" description="Helical" evidence="11">
    <location>
        <begin position="205"/>
        <end position="230"/>
    </location>
</feature>
<dbReference type="Pfam" id="PF13244">
    <property type="entry name" value="MbhD"/>
    <property type="match status" value="1"/>
</dbReference>
<feature type="transmembrane region" description="Helical" evidence="11">
    <location>
        <begin position="963"/>
        <end position="985"/>
    </location>
</feature>
<name>A0A0A0BTT1_9CELL</name>
<feature type="transmembrane region" description="Helical" evidence="11">
    <location>
        <begin position="641"/>
        <end position="660"/>
    </location>
</feature>
<evidence type="ECO:0000259" key="13">
    <source>
        <dbReference type="Pfam" id="PF00662"/>
    </source>
</evidence>
<feature type="transmembrane region" description="Helical" evidence="11">
    <location>
        <begin position="267"/>
        <end position="285"/>
    </location>
</feature>
<feature type="domain" description="MrpA C-terminal/MbhE" evidence="16">
    <location>
        <begin position="702"/>
        <end position="780"/>
    </location>
</feature>
<organism evidence="17 18">
    <name type="scientific">Cellulomonas bogoriensis 69B4 = DSM 16987</name>
    <dbReference type="NCBI Taxonomy" id="1386082"/>
    <lineage>
        <taxon>Bacteria</taxon>
        <taxon>Bacillati</taxon>
        <taxon>Actinomycetota</taxon>
        <taxon>Actinomycetes</taxon>
        <taxon>Micrococcales</taxon>
        <taxon>Cellulomonadaceae</taxon>
        <taxon>Cellulomonas</taxon>
    </lineage>
</organism>
<feature type="transmembrane region" description="Helical" evidence="11">
    <location>
        <begin position="75"/>
        <end position="98"/>
    </location>
</feature>
<evidence type="ECO:0000256" key="5">
    <source>
        <dbReference type="ARBA" id="ARBA00022692"/>
    </source>
</evidence>
<evidence type="ECO:0000259" key="12">
    <source>
        <dbReference type="Pfam" id="PF00361"/>
    </source>
</evidence>
<feature type="transmembrane region" description="Helical" evidence="11">
    <location>
        <begin position="887"/>
        <end position="906"/>
    </location>
</feature>
<comment type="subcellular location">
    <subcellularLocation>
        <location evidence="1">Cell membrane</location>
        <topology evidence="1">Multi-pass membrane protein</topology>
    </subcellularLocation>
    <subcellularLocation>
        <location evidence="9">Membrane</location>
        <topology evidence="9">Multi-pass membrane protein</topology>
    </subcellularLocation>
</comment>
<feature type="transmembrane region" description="Helical" evidence="11">
    <location>
        <begin position="129"/>
        <end position="150"/>
    </location>
</feature>
<dbReference type="Pfam" id="PF04039">
    <property type="entry name" value="MnhB"/>
    <property type="match status" value="1"/>
</dbReference>
<dbReference type="PANTHER" id="PTHR43373:SF1">
    <property type="entry name" value="NA(+)_H(+) ANTIPORTER SUBUNIT A"/>
    <property type="match status" value="1"/>
</dbReference>
<feature type="transmembrane region" description="Helical" evidence="11">
    <location>
        <begin position="858"/>
        <end position="881"/>
    </location>
</feature>
<evidence type="ECO:0000259" key="15">
    <source>
        <dbReference type="Pfam" id="PF13244"/>
    </source>
</evidence>
<dbReference type="GO" id="GO:0006811">
    <property type="term" value="P:monoatomic ion transport"/>
    <property type="evidence" value="ECO:0007669"/>
    <property type="project" value="UniProtKB-KW"/>
</dbReference>
<dbReference type="InterPro" id="IPR007182">
    <property type="entry name" value="MnhB"/>
</dbReference>
<proteinExistence type="predicted"/>
<evidence type="ECO:0000256" key="3">
    <source>
        <dbReference type="ARBA" id="ARBA00022449"/>
    </source>
</evidence>
<dbReference type="InterPro" id="IPR001516">
    <property type="entry name" value="Proton_antipo_N"/>
</dbReference>
<dbReference type="GO" id="GO:0005886">
    <property type="term" value="C:plasma membrane"/>
    <property type="evidence" value="ECO:0007669"/>
    <property type="project" value="UniProtKB-SubCell"/>
</dbReference>
<evidence type="ECO:0000256" key="10">
    <source>
        <dbReference type="SAM" id="MobiDB-lite"/>
    </source>
</evidence>
<feature type="transmembrane region" description="Helical" evidence="11">
    <location>
        <begin position="105"/>
        <end position="123"/>
    </location>
</feature>
<dbReference type="InterPro" id="IPR050616">
    <property type="entry name" value="CPA3_Na-H_Antiporter_A"/>
</dbReference>
<dbReference type="InterPro" id="IPR001750">
    <property type="entry name" value="ND/Mrp_TM"/>
</dbReference>
<feature type="domain" description="Na+/H+ antiporter MnhB subunit-related protein" evidence="14">
    <location>
        <begin position="859"/>
        <end position="982"/>
    </location>
</feature>
<keyword evidence="5 9" id="KW-0812">Transmembrane</keyword>
<keyword evidence="7" id="KW-0406">Ion transport</keyword>
<dbReference type="InterPro" id="IPR025383">
    <property type="entry name" value="MrpA_C/MbhD"/>
</dbReference>
<dbReference type="PRINTS" id="PR01434">
    <property type="entry name" value="NADHDHGNASE5"/>
</dbReference>
<evidence type="ECO:0000256" key="8">
    <source>
        <dbReference type="ARBA" id="ARBA00023136"/>
    </source>
</evidence>
<dbReference type="AlphaFoldDB" id="A0A0A0BTT1"/>
<dbReference type="NCBIfam" id="NF009284">
    <property type="entry name" value="PRK12644.1"/>
    <property type="match status" value="1"/>
</dbReference>
<evidence type="ECO:0000259" key="14">
    <source>
        <dbReference type="Pfam" id="PF04039"/>
    </source>
</evidence>
<feature type="transmembrane region" description="Helical" evidence="11">
    <location>
        <begin position="322"/>
        <end position="346"/>
    </location>
</feature>
<evidence type="ECO:0000313" key="17">
    <source>
        <dbReference type="EMBL" id="KGM10569.1"/>
    </source>
</evidence>
<keyword evidence="2" id="KW-0813">Transport</keyword>
<keyword evidence="8 11" id="KW-0472">Membrane</keyword>
<evidence type="ECO:0000313" key="18">
    <source>
        <dbReference type="Proteomes" id="UP000054314"/>
    </source>
</evidence>
<evidence type="ECO:0000256" key="4">
    <source>
        <dbReference type="ARBA" id="ARBA00022475"/>
    </source>
</evidence>
<feature type="transmembrane region" description="Helical" evidence="11">
    <location>
        <begin position="367"/>
        <end position="386"/>
    </location>
</feature>
<gene>
    <name evidence="17" type="ORF">N869_04465</name>
</gene>
<feature type="transmembrane region" description="Helical" evidence="11">
    <location>
        <begin position="162"/>
        <end position="185"/>
    </location>
</feature>
<dbReference type="Proteomes" id="UP000054314">
    <property type="component" value="Unassembled WGS sequence"/>
</dbReference>
<evidence type="ECO:0000256" key="2">
    <source>
        <dbReference type="ARBA" id="ARBA00022448"/>
    </source>
</evidence>
<keyword evidence="18" id="KW-1185">Reference proteome</keyword>
<dbReference type="InterPro" id="IPR046806">
    <property type="entry name" value="MrpA_C/MbhE"/>
</dbReference>
<feature type="domain" description="NADH:quinone oxidoreductase/Mrp antiporter transmembrane" evidence="12">
    <location>
        <begin position="126"/>
        <end position="419"/>
    </location>
</feature>
<comment type="caution">
    <text evidence="17">The sequence shown here is derived from an EMBL/GenBank/DDBJ whole genome shotgun (WGS) entry which is preliminary data.</text>
</comment>
<keyword evidence="6 11" id="KW-1133">Transmembrane helix</keyword>
<feature type="transmembrane region" description="Helical" evidence="11">
    <location>
        <begin position="398"/>
        <end position="426"/>
    </location>
</feature>
<dbReference type="PANTHER" id="PTHR43373">
    <property type="entry name" value="NA(+)/H(+) ANTIPORTER SUBUNIT"/>
    <property type="match status" value="1"/>
</dbReference>
<keyword evidence="4" id="KW-1003">Cell membrane</keyword>
<dbReference type="RefSeq" id="WP_035061754.1">
    <property type="nucleotide sequence ID" value="NZ_AXCZ01000139.1"/>
</dbReference>
<feature type="transmembrane region" description="Helical" evidence="11">
    <location>
        <begin position="514"/>
        <end position="539"/>
    </location>
</feature>
<evidence type="ECO:0000256" key="11">
    <source>
        <dbReference type="SAM" id="Phobius"/>
    </source>
</evidence>
<dbReference type="GO" id="GO:0015297">
    <property type="term" value="F:antiporter activity"/>
    <property type="evidence" value="ECO:0007669"/>
    <property type="project" value="UniProtKB-KW"/>
</dbReference>
<protein>
    <submittedName>
        <fullName evidence="17">Monovalent cation/H+ antiporter subunit A</fullName>
    </submittedName>
</protein>
<feature type="transmembrane region" description="Helical" evidence="11">
    <location>
        <begin position="927"/>
        <end position="951"/>
    </location>
</feature>
<evidence type="ECO:0000256" key="7">
    <source>
        <dbReference type="ARBA" id="ARBA00023065"/>
    </source>
</evidence>
<feature type="transmembrane region" description="Helical" evidence="11">
    <location>
        <begin position="666"/>
        <end position="685"/>
    </location>
</feature>
<evidence type="ECO:0000256" key="1">
    <source>
        <dbReference type="ARBA" id="ARBA00004651"/>
    </source>
</evidence>
<feature type="transmembrane region" description="Helical" evidence="11">
    <location>
        <begin position="297"/>
        <end position="316"/>
    </location>
</feature>
<evidence type="ECO:0000256" key="6">
    <source>
        <dbReference type="ARBA" id="ARBA00022989"/>
    </source>
</evidence>